<reference evidence="2" key="1">
    <citation type="journal article" date="2007" name="Nature">
        <title>The grapevine genome sequence suggests ancestral hexaploidization in major angiosperm phyla.</title>
        <authorList>
            <consortium name="The French-Italian Public Consortium for Grapevine Genome Characterization."/>
            <person name="Jaillon O."/>
            <person name="Aury J.-M."/>
            <person name="Noel B."/>
            <person name="Policriti A."/>
            <person name="Clepet C."/>
            <person name="Casagrande A."/>
            <person name="Choisne N."/>
            <person name="Aubourg S."/>
            <person name="Vitulo N."/>
            <person name="Jubin C."/>
            <person name="Vezzi A."/>
            <person name="Legeai F."/>
            <person name="Hugueney P."/>
            <person name="Dasilva C."/>
            <person name="Horner D."/>
            <person name="Mica E."/>
            <person name="Jublot D."/>
            <person name="Poulain J."/>
            <person name="Bruyere C."/>
            <person name="Billault A."/>
            <person name="Segurens B."/>
            <person name="Gouyvenoux M."/>
            <person name="Ugarte E."/>
            <person name="Cattonaro F."/>
            <person name="Anthouard V."/>
            <person name="Vico V."/>
            <person name="Del Fabbro C."/>
            <person name="Alaux M."/>
            <person name="Di Gaspero G."/>
            <person name="Dumas V."/>
            <person name="Felice N."/>
            <person name="Paillard S."/>
            <person name="Juman I."/>
            <person name="Moroldo M."/>
            <person name="Scalabrin S."/>
            <person name="Canaguier A."/>
            <person name="Le Clainche I."/>
            <person name="Malacrida G."/>
            <person name="Durand E."/>
            <person name="Pesole G."/>
            <person name="Laucou V."/>
            <person name="Chatelet P."/>
            <person name="Merdinoglu D."/>
            <person name="Delledonne M."/>
            <person name="Pezzotti M."/>
            <person name="Lecharny A."/>
            <person name="Scarpelli C."/>
            <person name="Artiguenave F."/>
            <person name="Pe M.E."/>
            <person name="Valle G."/>
            <person name="Morgante M."/>
            <person name="Caboche M."/>
            <person name="Adam-Blondon A.-F."/>
            <person name="Weissenbach J."/>
            <person name="Quetier F."/>
            <person name="Wincker P."/>
        </authorList>
    </citation>
    <scope>NUCLEOTIDE SEQUENCE [LARGE SCALE GENOMIC DNA]</scope>
    <source>
        <strain evidence="2">cv. Pinot noir / PN40024</strain>
    </source>
</reference>
<evidence type="ECO:0000313" key="2">
    <source>
        <dbReference type="Proteomes" id="UP000009183"/>
    </source>
</evidence>
<dbReference type="PaxDb" id="29760-VIT_00s2879g00020.t01"/>
<sequence length="65" mass="7422">MFKVKLYANLWESHPSKLKLTSGAQNILVLVELLNTALLTRYYTMKLRSSEDRGVVADLKKAQLI</sequence>
<proteinExistence type="predicted"/>
<protein>
    <submittedName>
        <fullName evidence="1">Uncharacterized protein</fullName>
    </submittedName>
</protein>
<keyword evidence="2" id="KW-1185">Reference proteome</keyword>
<dbReference type="Proteomes" id="UP000009183">
    <property type="component" value="Unassembled WGS sequence, unordered"/>
</dbReference>
<evidence type="ECO:0000313" key="1">
    <source>
        <dbReference type="EMBL" id="CBI38537.3"/>
    </source>
</evidence>
<dbReference type="InParanoid" id="D7U723"/>
<gene>
    <name evidence="1" type="ORF">VIT_00s2879g00020</name>
</gene>
<organism evidence="1 2">
    <name type="scientific">Vitis vinifera</name>
    <name type="common">Grape</name>
    <dbReference type="NCBI Taxonomy" id="29760"/>
    <lineage>
        <taxon>Eukaryota</taxon>
        <taxon>Viridiplantae</taxon>
        <taxon>Streptophyta</taxon>
        <taxon>Embryophyta</taxon>
        <taxon>Tracheophyta</taxon>
        <taxon>Spermatophyta</taxon>
        <taxon>Magnoliopsida</taxon>
        <taxon>eudicotyledons</taxon>
        <taxon>Gunneridae</taxon>
        <taxon>Pentapetalae</taxon>
        <taxon>rosids</taxon>
        <taxon>Vitales</taxon>
        <taxon>Vitaceae</taxon>
        <taxon>Viteae</taxon>
        <taxon>Vitis</taxon>
    </lineage>
</organism>
<dbReference type="AlphaFoldDB" id="D7U723"/>
<accession>D7U723</accession>
<dbReference type="HOGENOM" id="CLU_2854273_0_0_1"/>
<dbReference type="EMBL" id="FN596735">
    <property type="protein sequence ID" value="CBI38537.3"/>
    <property type="molecule type" value="Genomic_DNA"/>
</dbReference>
<name>D7U723_VITVI</name>